<reference evidence="2 3" key="1">
    <citation type="journal article" date="2015" name="BMC Genomics">
        <title>The genome of the truffle-parasite Tolypocladium ophioglossoides and the evolution of antifungal peptaibiotics.</title>
        <authorList>
            <person name="Quandt C.A."/>
            <person name="Bushley K.E."/>
            <person name="Spatafora J.W."/>
        </authorList>
    </citation>
    <scope>NUCLEOTIDE SEQUENCE [LARGE SCALE GENOMIC DNA]</scope>
    <source>
        <strain evidence="2 3">CBS 100239</strain>
    </source>
</reference>
<protein>
    <submittedName>
        <fullName evidence="2">Uncharacterized protein</fullName>
    </submittedName>
</protein>
<accession>A0A0L0NG67</accession>
<comment type="caution">
    <text evidence="2">The sequence shown here is derived from an EMBL/GenBank/DDBJ whole genome shotgun (WGS) entry which is preliminary data.</text>
</comment>
<feature type="region of interest" description="Disordered" evidence="1">
    <location>
        <begin position="60"/>
        <end position="91"/>
    </location>
</feature>
<evidence type="ECO:0000313" key="2">
    <source>
        <dbReference type="EMBL" id="KND93081.1"/>
    </source>
</evidence>
<dbReference type="EMBL" id="LFRF01000004">
    <property type="protein sequence ID" value="KND93081.1"/>
    <property type="molecule type" value="Genomic_DNA"/>
</dbReference>
<sequence>MLRAPCRTADRQPPASARYLGAREMPRASIGLAYPGEAYTARVAGLPGVLPWLASMMASSRQAAPGADRRRLPTAQQAPEPQPPPLACNLA</sequence>
<dbReference type="Proteomes" id="UP000036947">
    <property type="component" value="Unassembled WGS sequence"/>
</dbReference>
<proteinExistence type="predicted"/>
<organism evidence="2 3">
    <name type="scientific">Tolypocladium ophioglossoides (strain CBS 100239)</name>
    <name type="common">Snaketongue truffleclub</name>
    <name type="synonym">Elaphocordyceps ophioglossoides</name>
    <dbReference type="NCBI Taxonomy" id="1163406"/>
    <lineage>
        <taxon>Eukaryota</taxon>
        <taxon>Fungi</taxon>
        <taxon>Dikarya</taxon>
        <taxon>Ascomycota</taxon>
        <taxon>Pezizomycotina</taxon>
        <taxon>Sordariomycetes</taxon>
        <taxon>Hypocreomycetidae</taxon>
        <taxon>Hypocreales</taxon>
        <taxon>Ophiocordycipitaceae</taxon>
        <taxon>Tolypocladium</taxon>
    </lineage>
</organism>
<evidence type="ECO:0000313" key="3">
    <source>
        <dbReference type="Proteomes" id="UP000036947"/>
    </source>
</evidence>
<feature type="compositionally biased region" description="Pro residues" evidence="1">
    <location>
        <begin position="80"/>
        <end position="91"/>
    </location>
</feature>
<dbReference type="AlphaFoldDB" id="A0A0L0NG67"/>
<evidence type="ECO:0000256" key="1">
    <source>
        <dbReference type="SAM" id="MobiDB-lite"/>
    </source>
</evidence>
<name>A0A0L0NG67_TOLOC</name>
<gene>
    <name evidence="2" type="ORF">TOPH_02138</name>
</gene>
<keyword evidence="3" id="KW-1185">Reference proteome</keyword>